<sequence length="363" mass="40986">MNTENQHHQHHITVQIAGDDLQFRPVHLEDRTPTGAQIAAAADFTPDQLPVILQLLPSGALEDIRPDEIAKITDDLNRFIVVESDRKYLLTVDGARFEWPCHHISGQTIRILADIADNKRLLLEREDEADKDIENNEFVDLDEPGVERFITRKAIWKLNVQGVVYEFETHTVSVGEAMIKAKLDTNQAWQIFLMVSDQPKKELTINDVIDLRAPGIEKLRLTQKDVSNGEVPQVPRREFSLLPKDEQYLNAAGHQWETRLNTDGGRWLVINDYQLPPGYSHAMVQLALNVPAGYPAAMLDMFYVHPAVRLANGAEIAQTQMVGHIDGVKFQGWSRHRAWNPATDNITTQLAMADGCIMKEVGL</sequence>
<dbReference type="EMBL" id="CP009533">
    <property type="protein sequence ID" value="AIS18673.1"/>
    <property type="molecule type" value="Genomic_DNA"/>
</dbReference>
<dbReference type="Pfam" id="PF14462">
    <property type="entry name" value="Prok-E2_E"/>
    <property type="match status" value="1"/>
</dbReference>
<accession>A0A089YQC8</accession>
<reference evidence="2 3" key="1">
    <citation type="journal article" date="2015" name="J. Biotechnol.">
        <title>Complete genome sequence of Pseudomonas rhizosphaerae IH5T (=DSM 16299T), a phosphate-solubilizing rhizobacterium for bacterial biofertilizer.</title>
        <authorList>
            <person name="Kwak Y."/>
            <person name="Jung B.K."/>
            <person name="Shin J.H."/>
        </authorList>
    </citation>
    <scope>NUCLEOTIDE SEQUENCE [LARGE SCALE GENOMIC DNA]</scope>
    <source>
        <strain evidence="2">DSM 16299</strain>
    </source>
</reference>
<feature type="domain" description="Multi-ubiquitin" evidence="1">
    <location>
        <begin position="89"/>
        <end position="153"/>
    </location>
</feature>
<dbReference type="KEGG" id="prh:LT40_15280"/>
<gene>
    <name evidence="2" type="ORF">LT40_15280</name>
</gene>
<dbReference type="eggNOG" id="ENOG5032U5D">
    <property type="taxonomic scope" value="Bacteria"/>
</dbReference>
<proteinExistence type="predicted"/>
<dbReference type="OrthoDB" id="256126at2"/>
<dbReference type="RefSeq" id="WP_043191691.1">
    <property type="nucleotide sequence ID" value="NZ_CP009533.1"/>
</dbReference>
<dbReference type="InterPro" id="IPR027802">
    <property type="entry name" value="Multi-ubiquitin_dom"/>
</dbReference>
<dbReference type="STRING" id="216142.LT40_15280"/>
<dbReference type="InterPro" id="IPR025701">
    <property type="entry name" value="UBQ-conjugat_E2_E"/>
</dbReference>
<evidence type="ECO:0000259" key="1">
    <source>
        <dbReference type="Pfam" id="PF14452"/>
    </source>
</evidence>
<feature type="domain" description="Multi-ubiquitin" evidence="1">
    <location>
        <begin position="22"/>
        <end position="81"/>
    </location>
</feature>
<dbReference type="Proteomes" id="UP000029499">
    <property type="component" value="Chromosome"/>
</dbReference>
<keyword evidence="3" id="KW-1185">Reference proteome</keyword>
<dbReference type="AlphaFoldDB" id="A0A089YQC8"/>
<evidence type="ECO:0000313" key="3">
    <source>
        <dbReference type="Proteomes" id="UP000029499"/>
    </source>
</evidence>
<organism evidence="2 3">
    <name type="scientific">Pseudomonas rhizosphaerae</name>
    <dbReference type="NCBI Taxonomy" id="216142"/>
    <lineage>
        <taxon>Bacteria</taxon>
        <taxon>Pseudomonadati</taxon>
        <taxon>Pseudomonadota</taxon>
        <taxon>Gammaproteobacteria</taxon>
        <taxon>Pseudomonadales</taxon>
        <taxon>Pseudomonadaceae</taxon>
        <taxon>Pseudomonas</taxon>
    </lineage>
</organism>
<dbReference type="HOGENOM" id="CLU_064496_0_0_6"/>
<evidence type="ECO:0000313" key="2">
    <source>
        <dbReference type="EMBL" id="AIS18673.1"/>
    </source>
</evidence>
<dbReference type="Pfam" id="PF14452">
    <property type="entry name" value="Multi_ubiq"/>
    <property type="match status" value="2"/>
</dbReference>
<protein>
    <submittedName>
        <fullName evidence="2">Prokaryotic E2 family E</fullName>
    </submittedName>
</protein>
<name>A0A089YQC8_9PSED</name>